<dbReference type="GO" id="GO:0071949">
    <property type="term" value="F:FAD binding"/>
    <property type="evidence" value="ECO:0007669"/>
    <property type="project" value="InterPro"/>
</dbReference>
<dbReference type="GeneID" id="57165553"/>
<feature type="domain" description="FAD-binding" evidence="1">
    <location>
        <begin position="13"/>
        <end position="356"/>
    </location>
</feature>
<evidence type="ECO:0000313" key="3">
    <source>
        <dbReference type="Proteomes" id="UP000179616"/>
    </source>
</evidence>
<reference evidence="2 3" key="1">
    <citation type="submission" date="2016-10" db="EMBL/GenBank/DDBJ databases">
        <title>Evaluation of Human, Veterinary and Environmental Mycobacterium chelonae Isolates by Core Genome Phylogenomic Analysis, Targeted Gene Comparison, and Anti-microbial Susceptibility Patterns: A Tale of Mistaken Identities.</title>
        <authorList>
            <person name="Fogelson S.B."/>
            <person name="Camus A.C."/>
            <person name="Lorenz W."/>
            <person name="Vasireddy R."/>
            <person name="Vasireddy S."/>
            <person name="Smith T."/>
            <person name="Brown-Elliott B.A."/>
            <person name="Wallace R.J.Jr."/>
            <person name="Hasan N.A."/>
            <person name="Reischl U."/>
            <person name="Sanchez S."/>
        </authorList>
    </citation>
    <scope>NUCLEOTIDE SEQUENCE [LARGE SCALE GENOMIC DNA]</scope>
    <source>
        <strain evidence="2 3">1559</strain>
    </source>
</reference>
<protein>
    <submittedName>
        <fullName evidence="2">Epoxide hydrolase</fullName>
    </submittedName>
</protein>
<keyword evidence="2" id="KW-0378">Hydrolase</keyword>
<dbReference type="OrthoDB" id="9790035at2"/>
<dbReference type="PANTHER" id="PTHR43422:SF3">
    <property type="entry name" value="THIAMINE THIAZOLE SYNTHASE"/>
    <property type="match status" value="1"/>
</dbReference>
<evidence type="ECO:0000259" key="1">
    <source>
        <dbReference type="Pfam" id="PF01494"/>
    </source>
</evidence>
<dbReference type="GO" id="GO:0016787">
    <property type="term" value="F:hydrolase activity"/>
    <property type="evidence" value="ECO:0007669"/>
    <property type="project" value="UniProtKB-KW"/>
</dbReference>
<dbReference type="InterPro" id="IPR036188">
    <property type="entry name" value="FAD/NAD-bd_sf"/>
</dbReference>
<dbReference type="RefSeq" id="WP_070935504.1">
    <property type="nucleotide sequence ID" value="NZ_MLIK01000004.1"/>
</dbReference>
<dbReference type="PANTHER" id="PTHR43422">
    <property type="entry name" value="THIAMINE THIAZOLE SYNTHASE"/>
    <property type="match status" value="1"/>
</dbReference>
<comment type="caution">
    <text evidence="2">The sequence shown here is derived from an EMBL/GenBank/DDBJ whole genome shotgun (WGS) entry which is preliminary data.</text>
</comment>
<dbReference type="Gene3D" id="3.50.50.60">
    <property type="entry name" value="FAD/NAD(P)-binding domain"/>
    <property type="match status" value="1"/>
</dbReference>
<evidence type="ECO:0000313" key="2">
    <source>
        <dbReference type="EMBL" id="OHU30547.1"/>
    </source>
</evidence>
<organism evidence="2 3">
    <name type="scientific">Mycobacteroides franklinii</name>
    <dbReference type="NCBI Taxonomy" id="948102"/>
    <lineage>
        <taxon>Bacteria</taxon>
        <taxon>Bacillati</taxon>
        <taxon>Actinomycetota</taxon>
        <taxon>Actinomycetes</taxon>
        <taxon>Mycobacteriales</taxon>
        <taxon>Mycobacteriaceae</taxon>
        <taxon>Mycobacteroides</taxon>
    </lineage>
</organism>
<dbReference type="STRING" id="948102.BKG76_01990"/>
<dbReference type="EMBL" id="MLIK01000004">
    <property type="protein sequence ID" value="OHU30547.1"/>
    <property type="molecule type" value="Genomic_DNA"/>
</dbReference>
<proteinExistence type="predicted"/>
<name>A0A1S1LEP7_9MYCO</name>
<dbReference type="InterPro" id="IPR002938">
    <property type="entry name" value="FAD-bd"/>
</dbReference>
<dbReference type="Proteomes" id="UP000179616">
    <property type="component" value="Unassembled WGS sequence"/>
</dbReference>
<dbReference type="Pfam" id="PF01494">
    <property type="entry name" value="FAD_binding_3"/>
    <property type="match status" value="1"/>
</dbReference>
<dbReference type="AlphaFoldDB" id="A0A1S1LEP7"/>
<dbReference type="SUPFAM" id="SSF51905">
    <property type="entry name" value="FAD/NAD(P)-binding domain"/>
    <property type="match status" value="1"/>
</dbReference>
<sequence>MTPEKRERRDHAVVLGAGMAGLLAARVLSETYESVTVVERDELRAAADPRSGVPQGQHIHMFMSSGTQALDQLFPGIRDELRSNGATVCDEGDLSRIRMLIGSREMFNRSGTFSDPETFKLYLATRPFLELHVRQRVQRLGNVKFLDGHDVIEPMTADQRVTGVRVARRSTGLVTTLISDVVIDATGRTPRTQTFLDRLGYARPAEVRMASPVTYASQLLHIADDADLDKLTFFNPAPGRPYGGAIARCENGTVMMTLGTFNLDDPPATFDEMISFAEQFVPDELLDTIRAAVPIGDVRIFRYREAVWRRYDQMEQFPEGLLVIGDAICSLDPIKGQGMTMAVFEAVALRDCLFEGDTGLAHRYFHAVGRRINAVWQQNKLSAPLFTEMPANAPFSHRMLWKLIAWWSAKMMIAARNDIRITETILRVNNLHDSPSLMRRPAFSLRVLRHCWRRDEAPAVQAPRRHLALSGA</sequence>
<accession>A0A1S1LEP7</accession>
<gene>
    <name evidence="2" type="ORF">BKG76_01990</name>
</gene>